<evidence type="ECO:0000256" key="1">
    <source>
        <dbReference type="ARBA" id="ARBA00004196"/>
    </source>
</evidence>
<evidence type="ECO:0000259" key="5">
    <source>
        <dbReference type="Pfam" id="PF13407"/>
    </source>
</evidence>
<comment type="caution">
    <text evidence="6">The sequence shown here is derived from an EMBL/GenBank/DDBJ whole genome shotgun (WGS) entry which is preliminary data.</text>
</comment>
<evidence type="ECO:0000256" key="3">
    <source>
        <dbReference type="ARBA" id="ARBA00022729"/>
    </source>
</evidence>
<evidence type="ECO:0000256" key="2">
    <source>
        <dbReference type="ARBA" id="ARBA00007639"/>
    </source>
</evidence>
<evidence type="ECO:0000256" key="4">
    <source>
        <dbReference type="SAM" id="MobiDB-lite"/>
    </source>
</evidence>
<dbReference type="GO" id="GO:0030313">
    <property type="term" value="C:cell envelope"/>
    <property type="evidence" value="ECO:0007669"/>
    <property type="project" value="UniProtKB-SubCell"/>
</dbReference>
<dbReference type="InterPro" id="IPR025997">
    <property type="entry name" value="SBP_2_dom"/>
</dbReference>
<dbReference type="PANTHER" id="PTHR46847">
    <property type="entry name" value="D-ALLOSE-BINDING PERIPLASMIC PROTEIN-RELATED"/>
    <property type="match status" value="1"/>
</dbReference>
<evidence type="ECO:0000313" key="6">
    <source>
        <dbReference type="EMBL" id="RAW11217.1"/>
    </source>
</evidence>
<dbReference type="PANTHER" id="PTHR46847:SF1">
    <property type="entry name" value="D-ALLOSE-BINDING PERIPLASMIC PROTEIN-RELATED"/>
    <property type="match status" value="1"/>
</dbReference>
<name>A0A329QFT2_9ACTN</name>
<reference evidence="6 7" key="1">
    <citation type="submission" date="2018-06" db="EMBL/GenBank/DDBJ databases">
        <title>Phytoactinopolyspora halophila sp. nov., a novel halophilic actinomycete isolated from a saline soil in China.</title>
        <authorList>
            <person name="Tang S.-K."/>
        </authorList>
    </citation>
    <scope>NUCLEOTIDE SEQUENCE [LARGE SCALE GENOMIC DNA]</scope>
    <source>
        <strain evidence="6 7">YIM 96934</strain>
    </source>
</reference>
<dbReference type="Gene3D" id="3.40.50.2300">
    <property type="match status" value="2"/>
</dbReference>
<comment type="similarity">
    <text evidence="2">Belongs to the bacterial solute-binding protein 2 family.</text>
</comment>
<dbReference type="AlphaFoldDB" id="A0A329QFT2"/>
<organism evidence="6 7">
    <name type="scientific">Phytoactinopolyspora halophila</name>
    <dbReference type="NCBI Taxonomy" id="1981511"/>
    <lineage>
        <taxon>Bacteria</taxon>
        <taxon>Bacillati</taxon>
        <taxon>Actinomycetota</taxon>
        <taxon>Actinomycetes</taxon>
        <taxon>Jiangellales</taxon>
        <taxon>Jiangellaceae</taxon>
        <taxon>Phytoactinopolyspora</taxon>
    </lineage>
</organism>
<comment type="subcellular location">
    <subcellularLocation>
        <location evidence="1">Cell envelope</location>
    </subcellularLocation>
</comment>
<protein>
    <recommendedName>
        <fullName evidence="5">Periplasmic binding protein domain-containing protein</fullName>
    </recommendedName>
</protein>
<proteinExistence type="inferred from homology"/>
<dbReference type="Proteomes" id="UP000250462">
    <property type="component" value="Unassembled WGS sequence"/>
</dbReference>
<keyword evidence="3" id="KW-0732">Signal</keyword>
<dbReference type="Pfam" id="PF13407">
    <property type="entry name" value="Peripla_BP_4"/>
    <property type="match status" value="1"/>
</dbReference>
<feature type="compositionally biased region" description="Acidic residues" evidence="4">
    <location>
        <begin position="38"/>
        <end position="71"/>
    </location>
</feature>
<accession>A0A329QFT2</accession>
<dbReference type="InterPro" id="IPR028082">
    <property type="entry name" value="Peripla_BP_I"/>
</dbReference>
<gene>
    <name evidence="6" type="ORF">DPM12_16995</name>
</gene>
<dbReference type="SUPFAM" id="SSF53822">
    <property type="entry name" value="Periplasmic binding protein-like I"/>
    <property type="match status" value="1"/>
</dbReference>
<feature type="domain" description="Periplasmic binding protein" evidence="5">
    <location>
        <begin position="92"/>
        <end position="340"/>
    </location>
</feature>
<dbReference type="CDD" id="cd19966">
    <property type="entry name" value="PBP1_ABC_sugar_binding-like"/>
    <property type="match status" value="1"/>
</dbReference>
<sequence length="380" mass="40227">MMTIRMQAGRRPGARRGVRSGLAVSAVIALVAACTPADETDDTPDGDGEAAADQDGEDGEDAADQDGEDGDGPPMGQGWCSDVSIAAFPGGGQGTPFTNNVHNGYMAAAEDLGADVTYFFSEWSEEQMVQQFREAMALDPDGMAVMGHPGEEAMGPLIDEAYEQGIQVTVVNVELPESQEEYGPQGTGYVGASNYDAGRRLAEEAVERAEAESGDEAFVWGLLSQEGRGERTEGVVDGFEDAGLEVVYQEIDQATNADAPAGTPTFTGVMASNPDISIVVTDHGDLTATAQTYMEAADLDQDDVYFAGFDLNPASVDAIQSGYLDLLIDQQPFLQGYLPILQICLTQTYGFSGLFVDTAGSFIDADNVDAIEDLAMQDIR</sequence>
<evidence type="ECO:0000313" key="7">
    <source>
        <dbReference type="Proteomes" id="UP000250462"/>
    </source>
</evidence>
<dbReference type="PROSITE" id="PS51257">
    <property type="entry name" value="PROKAR_LIPOPROTEIN"/>
    <property type="match status" value="1"/>
</dbReference>
<keyword evidence="7" id="KW-1185">Reference proteome</keyword>
<feature type="region of interest" description="Disordered" evidence="4">
    <location>
        <begin position="36"/>
        <end position="79"/>
    </location>
</feature>
<dbReference type="GO" id="GO:0030246">
    <property type="term" value="F:carbohydrate binding"/>
    <property type="evidence" value="ECO:0007669"/>
    <property type="project" value="UniProtKB-ARBA"/>
</dbReference>
<dbReference type="EMBL" id="QMIG01000021">
    <property type="protein sequence ID" value="RAW11217.1"/>
    <property type="molecule type" value="Genomic_DNA"/>
</dbReference>